<dbReference type="InterPro" id="IPR008407">
    <property type="entry name" value="Brnchd-chn_aa_trnsp_AzlD"/>
</dbReference>
<evidence type="ECO:0008006" key="4">
    <source>
        <dbReference type="Google" id="ProtNLM"/>
    </source>
</evidence>
<keyword evidence="3" id="KW-1185">Reference proteome</keyword>
<keyword evidence="1" id="KW-1133">Transmembrane helix</keyword>
<dbReference type="Pfam" id="PF05437">
    <property type="entry name" value="AzlD"/>
    <property type="match status" value="1"/>
</dbReference>
<dbReference type="RefSeq" id="WP_044434080.1">
    <property type="nucleotide sequence ID" value="NZ_BJYZ01000026.1"/>
</dbReference>
<feature type="transmembrane region" description="Helical" evidence="1">
    <location>
        <begin position="12"/>
        <end position="35"/>
    </location>
</feature>
<comment type="caution">
    <text evidence="2">The sequence shown here is derived from an EMBL/GenBank/DDBJ whole genome shotgun (WGS) entry which is preliminary data.</text>
</comment>
<feature type="transmembrane region" description="Helical" evidence="1">
    <location>
        <begin position="79"/>
        <end position="96"/>
    </location>
</feature>
<dbReference type="Proteomes" id="UP000321523">
    <property type="component" value="Unassembled WGS sequence"/>
</dbReference>
<feature type="transmembrane region" description="Helical" evidence="1">
    <location>
        <begin position="47"/>
        <end position="67"/>
    </location>
</feature>
<sequence length="122" mass="12490">MSELSGPALSMPSLWLVVVLIAGAAATYVWRALGVALSGRIDPAGPVFEWVGCIAYGLLAALIARMIVMPVGPLEATDLGVRLVSAAVAVAAFYLARKSIFLGVTAGTLSLIGLTMAGVTLF</sequence>
<keyword evidence="1" id="KW-0812">Transmembrane</keyword>
<reference evidence="2 3" key="1">
    <citation type="submission" date="2019-07" db="EMBL/GenBank/DDBJ databases">
        <title>Whole genome shotgun sequence of Skermanella aerolata NBRC 106429.</title>
        <authorList>
            <person name="Hosoyama A."/>
            <person name="Uohara A."/>
            <person name="Ohji S."/>
            <person name="Ichikawa N."/>
        </authorList>
    </citation>
    <scope>NUCLEOTIDE SEQUENCE [LARGE SCALE GENOMIC DNA]</scope>
    <source>
        <strain evidence="2 3">NBRC 106429</strain>
    </source>
</reference>
<dbReference type="AlphaFoldDB" id="A0A512DXG2"/>
<dbReference type="EMBL" id="BJYZ01000026">
    <property type="protein sequence ID" value="GEO41164.1"/>
    <property type="molecule type" value="Genomic_DNA"/>
</dbReference>
<proteinExistence type="predicted"/>
<organism evidence="2 3">
    <name type="scientific">Skermanella aerolata</name>
    <dbReference type="NCBI Taxonomy" id="393310"/>
    <lineage>
        <taxon>Bacteria</taxon>
        <taxon>Pseudomonadati</taxon>
        <taxon>Pseudomonadota</taxon>
        <taxon>Alphaproteobacteria</taxon>
        <taxon>Rhodospirillales</taxon>
        <taxon>Azospirillaceae</taxon>
        <taxon>Skermanella</taxon>
    </lineage>
</organism>
<evidence type="ECO:0000313" key="2">
    <source>
        <dbReference type="EMBL" id="GEO41164.1"/>
    </source>
</evidence>
<accession>A0A512DXG2</accession>
<name>A0A512DXG2_9PROT</name>
<keyword evidence="1" id="KW-0472">Membrane</keyword>
<feature type="transmembrane region" description="Helical" evidence="1">
    <location>
        <begin position="101"/>
        <end position="121"/>
    </location>
</feature>
<protein>
    <recommendedName>
        <fullName evidence="4">Branched-chain amino acid transport</fullName>
    </recommendedName>
</protein>
<evidence type="ECO:0000313" key="3">
    <source>
        <dbReference type="Proteomes" id="UP000321523"/>
    </source>
</evidence>
<gene>
    <name evidence="2" type="ORF">SAE02_53120</name>
</gene>
<evidence type="ECO:0000256" key="1">
    <source>
        <dbReference type="SAM" id="Phobius"/>
    </source>
</evidence>